<dbReference type="InterPro" id="IPR018449">
    <property type="entry name" value="NIL_domain"/>
</dbReference>
<dbReference type="PROSITE" id="PS00198">
    <property type="entry name" value="4FE4S_FER_1"/>
    <property type="match status" value="2"/>
</dbReference>
<keyword evidence="3" id="KW-0408">Iron</keyword>
<dbReference type="SUPFAM" id="SSF54862">
    <property type="entry name" value="4Fe-4S ferredoxins"/>
    <property type="match status" value="1"/>
</dbReference>
<proteinExistence type="predicted"/>
<dbReference type="PANTHER" id="PTHR24960:SF79">
    <property type="entry name" value="PHOTOSYSTEM I IRON-SULFUR CENTER"/>
    <property type="match status" value="1"/>
</dbReference>
<feature type="domain" description="4Fe-4S ferredoxin-type" evidence="5">
    <location>
        <begin position="76"/>
        <end position="105"/>
    </location>
</feature>
<keyword evidence="4" id="KW-0411">Iron-sulfur</keyword>
<keyword evidence="2" id="KW-0479">Metal-binding</keyword>
<dbReference type="Pfam" id="PF12838">
    <property type="entry name" value="Fer4_7"/>
    <property type="match status" value="1"/>
</dbReference>
<dbReference type="Proteomes" id="UP000191931">
    <property type="component" value="Unassembled WGS sequence"/>
</dbReference>
<dbReference type="Gene3D" id="3.30.70.260">
    <property type="match status" value="1"/>
</dbReference>
<evidence type="ECO:0000259" key="5">
    <source>
        <dbReference type="PROSITE" id="PS51379"/>
    </source>
</evidence>
<evidence type="ECO:0000256" key="4">
    <source>
        <dbReference type="ARBA" id="ARBA00023014"/>
    </source>
</evidence>
<evidence type="ECO:0000313" key="7">
    <source>
        <dbReference type="Proteomes" id="UP000191931"/>
    </source>
</evidence>
<dbReference type="GO" id="GO:0051539">
    <property type="term" value="F:4 iron, 4 sulfur cluster binding"/>
    <property type="evidence" value="ECO:0007669"/>
    <property type="project" value="UniProtKB-KW"/>
</dbReference>
<evidence type="ECO:0000256" key="3">
    <source>
        <dbReference type="ARBA" id="ARBA00023004"/>
    </source>
</evidence>
<reference evidence="6 7" key="1">
    <citation type="submission" date="2017-03" db="EMBL/GenBank/DDBJ databases">
        <authorList>
            <person name="Afonso C.L."/>
            <person name="Miller P.J."/>
            <person name="Scott M.A."/>
            <person name="Spackman E."/>
            <person name="Goraichik I."/>
            <person name="Dimitrov K.M."/>
            <person name="Suarez D.L."/>
            <person name="Swayne D.E."/>
        </authorList>
    </citation>
    <scope>NUCLEOTIDE SEQUENCE [LARGE SCALE GENOMIC DNA]</scope>
    <source>
        <strain evidence="6">PRJEB14757</strain>
    </source>
</reference>
<dbReference type="Gene3D" id="3.30.70.20">
    <property type="match status" value="2"/>
</dbReference>
<evidence type="ECO:0000256" key="1">
    <source>
        <dbReference type="ARBA" id="ARBA00022485"/>
    </source>
</evidence>
<keyword evidence="7" id="KW-1185">Reference proteome</keyword>
<dbReference type="EMBL" id="FWEV01000013">
    <property type="protein sequence ID" value="SLM27729.1"/>
    <property type="molecule type" value="Genomic_DNA"/>
</dbReference>
<dbReference type="OrthoDB" id="9808559at2"/>
<dbReference type="SMART" id="SM00930">
    <property type="entry name" value="NIL"/>
    <property type="match status" value="1"/>
</dbReference>
<dbReference type="InterPro" id="IPR017900">
    <property type="entry name" value="4Fe4S_Fe_S_CS"/>
</dbReference>
<organism evidence="6 7">
    <name type="scientific">Desulfamplus magnetovallimortis</name>
    <dbReference type="NCBI Taxonomy" id="1246637"/>
    <lineage>
        <taxon>Bacteria</taxon>
        <taxon>Pseudomonadati</taxon>
        <taxon>Thermodesulfobacteriota</taxon>
        <taxon>Desulfobacteria</taxon>
        <taxon>Desulfobacterales</taxon>
        <taxon>Desulfobacteraceae</taxon>
        <taxon>Desulfamplus</taxon>
    </lineage>
</organism>
<dbReference type="GO" id="GO:0046872">
    <property type="term" value="F:metal ion binding"/>
    <property type="evidence" value="ECO:0007669"/>
    <property type="project" value="UniProtKB-KW"/>
</dbReference>
<gene>
    <name evidence="6" type="ORF">MTBBW1_110014</name>
</gene>
<dbReference type="PROSITE" id="PS51379">
    <property type="entry name" value="4FE4S_FER_2"/>
    <property type="match status" value="2"/>
</dbReference>
<sequence>MYSKILILHFPPEVAQKAVVCHLTRKFDLLFNILGARVSNRKDGYMVLEISGTRDSFKQGVRFLKDQGVRVSSAEQEIWRDTEKCTHCGACTAVCPSGALFIKRPEMEVVYDKDKCTVCELCIVTCPTRAMGLYSKKNTEDMMQ</sequence>
<dbReference type="Pfam" id="PF09383">
    <property type="entry name" value="NIL"/>
    <property type="match status" value="1"/>
</dbReference>
<evidence type="ECO:0000313" key="6">
    <source>
        <dbReference type="EMBL" id="SLM27729.1"/>
    </source>
</evidence>
<name>A0A1W1H5H9_9BACT</name>
<keyword evidence="1" id="KW-0004">4Fe-4S</keyword>
<accession>A0A1W1H5H9</accession>
<protein>
    <submittedName>
        <fullName evidence="6">Putative ferredoxin</fullName>
    </submittedName>
</protein>
<dbReference type="RefSeq" id="WP_080798766.1">
    <property type="nucleotide sequence ID" value="NZ_LT828540.1"/>
</dbReference>
<dbReference type="AlphaFoldDB" id="A0A1W1H5H9"/>
<dbReference type="InterPro" id="IPR050157">
    <property type="entry name" value="PSI_iron-sulfur_center"/>
</dbReference>
<dbReference type="STRING" id="1246637.MTBBW1_110014"/>
<dbReference type="InterPro" id="IPR017896">
    <property type="entry name" value="4Fe4S_Fe-S-bd"/>
</dbReference>
<dbReference type="InterPro" id="IPR045865">
    <property type="entry name" value="ACT-like_dom_sf"/>
</dbReference>
<dbReference type="SUPFAM" id="SSF55021">
    <property type="entry name" value="ACT-like"/>
    <property type="match status" value="1"/>
</dbReference>
<dbReference type="PANTHER" id="PTHR24960">
    <property type="entry name" value="PHOTOSYSTEM I IRON-SULFUR CENTER-RELATED"/>
    <property type="match status" value="1"/>
</dbReference>
<feature type="domain" description="4Fe-4S ferredoxin-type" evidence="5">
    <location>
        <begin position="107"/>
        <end position="136"/>
    </location>
</feature>
<evidence type="ECO:0000256" key="2">
    <source>
        <dbReference type="ARBA" id="ARBA00022723"/>
    </source>
</evidence>